<gene>
    <name evidence="3" type="ORF">SAY86_023047</name>
</gene>
<feature type="domain" description="FH2" evidence="2">
    <location>
        <begin position="109"/>
        <end position="148"/>
    </location>
</feature>
<name>A0AAN7LUD5_TRANT</name>
<dbReference type="PROSITE" id="PS51444">
    <property type="entry name" value="FH2"/>
    <property type="match status" value="1"/>
</dbReference>
<evidence type="ECO:0000259" key="2">
    <source>
        <dbReference type="PROSITE" id="PS51444"/>
    </source>
</evidence>
<comment type="caution">
    <text evidence="3">The sequence shown here is derived from an EMBL/GenBank/DDBJ whole genome shotgun (WGS) entry which is preliminary data.</text>
</comment>
<dbReference type="PANTHER" id="PTHR23213">
    <property type="entry name" value="FORMIN-RELATED"/>
    <property type="match status" value="1"/>
</dbReference>
<dbReference type="InterPro" id="IPR027643">
    <property type="entry name" value="Formin-like_plant"/>
</dbReference>
<feature type="compositionally biased region" description="Pro residues" evidence="1">
    <location>
        <begin position="51"/>
        <end position="92"/>
    </location>
</feature>
<dbReference type="GO" id="GO:0045010">
    <property type="term" value="P:actin nucleation"/>
    <property type="evidence" value="ECO:0007669"/>
    <property type="project" value="InterPro"/>
</dbReference>
<feature type="compositionally biased region" description="Basic and acidic residues" evidence="1">
    <location>
        <begin position="103"/>
        <end position="116"/>
    </location>
</feature>
<reference evidence="3 4" key="1">
    <citation type="journal article" date="2023" name="Hortic Res">
        <title>Pangenome of water caltrop reveals structural variations and asymmetric subgenome divergence after allopolyploidization.</title>
        <authorList>
            <person name="Zhang X."/>
            <person name="Chen Y."/>
            <person name="Wang L."/>
            <person name="Yuan Y."/>
            <person name="Fang M."/>
            <person name="Shi L."/>
            <person name="Lu R."/>
            <person name="Comes H.P."/>
            <person name="Ma Y."/>
            <person name="Chen Y."/>
            <person name="Huang G."/>
            <person name="Zhou Y."/>
            <person name="Zheng Z."/>
            <person name="Qiu Y."/>
        </authorList>
    </citation>
    <scope>NUCLEOTIDE SEQUENCE [LARGE SCALE GENOMIC DNA]</scope>
    <source>
        <strain evidence="3">F231</strain>
    </source>
</reference>
<evidence type="ECO:0000256" key="1">
    <source>
        <dbReference type="SAM" id="MobiDB-lite"/>
    </source>
</evidence>
<dbReference type="InterPro" id="IPR015425">
    <property type="entry name" value="FH2_Formin"/>
</dbReference>
<keyword evidence="4" id="KW-1185">Reference proteome</keyword>
<dbReference type="AlphaFoldDB" id="A0AAN7LUD5"/>
<dbReference type="GO" id="GO:0051015">
    <property type="term" value="F:actin filament binding"/>
    <property type="evidence" value="ECO:0007669"/>
    <property type="project" value="InterPro"/>
</dbReference>
<dbReference type="Proteomes" id="UP001346149">
    <property type="component" value="Unassembled WGS sequence"/>
</dbReference>
<protein>
    <recommendedName>
        <fullName evidence="2">FH2 domain-containing protein</fullName>
    </recommendedName>
</protein>
<feature type="region of interest" description="Disordered" evidence="1">
    <location>
        <begin position="1"/>
        <end position="27"/>
    </location>
</feature>
<feature type="region of interest" description="Disordered" evidence="1">
    <location>
        <begin position="48"/>
        <end position="120"/>
    </location>
</feature>
<accession>A0AAN7LUD5</accession>
<dbReference type="EMBL" id="JAXQNO010000008">
    <property type="protein sequence ID" value="KAK4792612.1"/>
    <property type="molecule type" value="Genomic_DNA"/>
</dbReference>
<evidence type="ECO:0000313" key="4">
    <source>
        <dbReference type="Proteomes" id="UP001346149"/>
    </source>
</evidence>
<dbReference type="PANTHER" id="PTHR23213:SF269">
    <property type="entry name" value="FORMIN-LIKE PROTEIN 5"/>
    <property type="match status" value="1"/>
</dbReference>
<evidence type="ECO:0000313" key="3">
    <source>
        <dbReference type="EMBL" id="KAK4792612.1"/>
    </source>
</evidence>
<sequence length="148" mass="15795">MFFSISGFSTKSHGNGNDPSSINNLSAISENHDPTLVMVSMEVDAATAVPPLKPSPSKAVPPPPGPPPPPPPKLPAPPLPKMAQPPPVPPGMPSHSQSKSARGNRDYSKGDSEAPKAKLKPFFWDKVMASPDHEMVWHEIKSGSFQYV</sequence>
<organism evidence="3 4">
    <name type="scientific">Trapa natans</name>
    <name type="common">Water chestnut</name>
    <dbReference type="NCBI Taxonomy" id="22666"/>
    <lineage>
        <taxon>Eukaryota</taxon>
        <taxon>Viridiplantae</taxon>
        <taxon>Streptophyta</taxon>
        <taxon>Embryophyta</taxon>
        <taxon>Tracheophyta</taxon>
        <taxon>Spermatophyta</taxon>
        <taxon>Magnoliopsida</taxon>
        <taxon>eudicotyledons</taxon>
        <taxon>Gunneridae</taxon>
        <taxon>Pentapetalae</taxon>
        <taxon>rosids</taxon>
        <taxon>malvids</taxon>
        <taxon>Myrtales</taxon>
        <taxon>Lythraceae</taxon>
        <taxon>Trapa</taxon>
    </lineage>
</organism>
<proteinExistence type="predicted"/>
<dbReference type="SUPFAM" id="SSF101447">
    <property type="entry name" value="Formin homology 2 domain (FH2 domain)"/>
    <property type="match status" value="1"/>
</dbReference>